<dbReference type="InterPro" id="IPR001547">
    <property type="entry name" value="Glyco_hydro_5"/>
</dbReference>
<reference evidence="9 12" key="1">
    <citation type="submission" date="2019-11" db="EMBL/GenBank/DDBJ databases">
        <title>Venturia inaequalis Genome Resource.</title>
        <authorList>
            <person name="Lichtner F.J."/>
        </authorList>
    </citation>
    <scope>NUCLEOTIDE SEQUENCE [LARGE SCALE GENOMIC DNA]</scope>
    <source>
        <strain evidence="11 13">120213</strain>
        <strain evidence="9">Bline_iso_100314</strain>
        <strain evidence="10 14">DMI_063113</strain>
    </source>
</reference>
<evidence type="ECO:0000313" key="9">
    <source>
        <dbReference type="EMBL" id="KAE9961592.1"/>
    </source>
</evidence>
<dbReference type="EC" id="3.2.1.4" evidence="3"/>
<dbReference type="OrthoDB" id="5823761at2759"/>
<evidence type="ECO:0000313" key="12">
    <source>
        <dbReference type="Proteomes" id="UP000433883"/>
    </source>
</evidence>
<keyword evidence="7" id="KW-0732">Signal</keyword>
<dbReference type="Gene3D" id="3.20.20.80">
    <property type="entry name" value="Glycosidases"/>
    <property type="match status" value="1"/>
</dbReference>
<name>A0A8H3U1M9_VENIN</name>
<evidence type="ECO:0000313" key="11">
    <source>
        <dbReference type="EMBL" id="KAE9975200.1"/>
    </source>
</evidence>
<dbReference type="Proteomes" id="UP000433883">
    <property type="component" value="Unassembled WGS sequence"/>
</dbReference>
<evidence type="ECO:0000313" key="14">
    <source>
        <dbReference type="Proteomes" id="UP000490939"/>
    </source>
</evidence>
<evidence type="ECO:0000313" key="13">
    <source>
        <dbReference type="Proteomes" id="UP000447873"/>
    </source>
</evidence>
<dbReference type="AlphaFoldDB" id="A0A8H3U1M9"/>
<feature type="signal peptide" evidence="7">
    <location>
        <begin position="1"/>
        <end position="17"/>
    </location>
</feature>
<gene>
    <name evidence="9" type="ORF">BLS_001709</name>
    <name evidence="10" type="ORF">EG327_009785</name>
    <name evidence="11" type="ORF">EG328_003424</name>
</gene>
<dbReference type="EMBL" id="WNWS01000200">
    <property type="protein sequence ID" value="KAE9975200.1"/>
    <property type="molecule type" value="Genomic_DNA"/>
</dbReference>
<comment type="caution">
    <text evidence="9">The sequence shown here is derived from an EMBL/GenBank/DDBJ whole genome shotgun (WGS) entry which is preliminary data.</text>
</comment>
<evidence type="ECO:0000256" key="6">
    <source>
        <dbReference type="RuleBase" id="RU361153"/>
    </source>
</evidence>
<feature type="chain" id="PRO_5044690460" description="cellulase" evidence="7">
    <location>
        <begin position="18"/>
        <end position="338"/>
    </location>
</feature>
<keyword evidence="4 6" id="KW-0378">Hydrolase</keyword>
<protein>
    <recommendedName>
        <fullName evidence="3">cellulase</fullName>
        <ecNumber evidence="3">3.2.1.4</ecNumber>
    </recommendedName>
</protein>
<evidence type="ECO:0000256" key="3">
    <source>
        <dbReference type="ARBA" id="ARBA00012601"/>
    </source>
</evidence>
<dbReference type="InterPro" id="IPR017853">
    <property type="entry name" value="GH"/>
</dbReference>
<proteinExistence type="inferred from homology"/>
<dbReference type="Proteomes" id="UP000490939">
    <property type="component" value="Unassembled WGS sequence"/>
</dbReference>
<feature type="domain" description="Glycoside hydrolase family 5" evidence="8">
    <location>
        <begin position="59"/>
        <end position="308"/>
    </location>
</feature>
<dbReference type="PANTHER" id="PTHR34142">
    <property type="entry name" value="ENDO-BETA-1,4-GLUCANASE A"/>
    <property type="match status" value="1"/>
</dbReference>
<keyword evidence="14" id="KW-1185">Reference proteome</keyword>
<dbReference type="SUPFAM" id="SSF51445">
    <property type="entry name" value="(Trans)glycosidases"/>
    <property type="match status" value="1"/>
</dbReference>
<organism evidence="9 12">
    <name type="scientific">Venturia inaequalis</name>
    <name type="common">Apple scab fungus</name>
    <dbReference type="NCBI Taxonomy" id="5025"/>
    <lineage>
        <taxon>Eukaryota</taxon>
        <taxon>Fungi</taxon>
        <taxon>Dikarya</taxon>
        <taxon>Ascomycota</taxon>
        <taxon>Pezizomycotina</taxon>
        <taxon>Dothideomycetes</taxon>
        <taxon>Pleosporomycetidae</taxon>
        <taxon>Venturiales</taxon>
        <taxon>Venturiaceae</taxon>
        <taxon>Venturia</taxon>
    </lineage>
</organism>
<evidence type="ECO:0000256" key="7">
    <source>
        <dbReference type="SAM" id="SignalP"/>
    </source>
</evidence>
<evidence type="ECO:0000256" key="5">
    <source>
        <dbReference type="ARBA" id="ARBA00023295"/>
    </source>
</evidence>
<dbReference type="EMBL" id="WNWQ01001405">
    <property type="protein sequence ID" value="KAE9961592.1"/>
    <property type="molecule type" value="Genomic_DNA"/>
</dbReference>
<comment type="similarity">
    <text evidence="2 6">Belongs to the glycosyl hydrolase 5 (cellulase A) family.</text>
</comment>
<dbReference type="Pfam" id="PF00150">
    <property type="entry name" value="Cellulase"/>
    <property type="match status" value="1"/>
</dbReference>
<evidence type="ECO:0000313" key="10">
    <source>
        <dbReference type="EMBL" id="KAE9971624.1"/>
    </source>
</evidence>
<dbReference type="EMBL" id="WNWR01000668">
    <property type="protein sequence ID" value="KAE9971624.1"/>
    <property type="molecule type" value="Genomic_DNA"/>
</dbReference>
<keyword evidence="5 6" id="KW-0326">Glycosidase</keyword>
<dbReference type="GO" id="GO:0009251">
    <property type="term" value="P:glucan catabolic process"/>
    <property type="evidence" value="ECO:0007669"/>
    <property type="project" value="TreeGrafter"/>
</dbReference>
<sequence length="338" mass="37665">MFACSFLFVFLAGIVAARPVDPVSARNPAAPRNFKFYGINESGPEFGEGKIPGVKNREYVWPDLTTTDAYIAKGMNTFRINILAERGVVGKNQTGGFATEYINDLKKTVKSYTDKGQYAMICPHNYGRWYGQVIKDVDAFQGYWKNLASLFKDNDKVIFDTNNEFHDMDQSLVVKLNQAAINGIRAAGAKTQYITVEGNAWTGAWSWTSSGNAATMIKLTDPSDKLIYQMHQYLDGDSSGTHDSCVSITIGAERLKDATAWLRKEKKIGLIGEFAGGNNAVCKQAVEGLLKFMVANKDVWCGAMWWSAGPWWGDYMFDMEANKGIAWKRYSDLVTKYA</sequence>
<dbReference type="Proteomes" id="UP000447873">
    <property type="component" value="Unassembled WGS sequence"/>
</dbReference>
<evidence type="ECO:0000256" key="4">
    <source>
        <dbReference type="ARBA" id="ARBA00022801"/>
    </source>
</evidence>
<dbReference type="PANTHER" id="PTHR34142:SF1">
    <property type="entry name" value="GLYCOSIDE HYDROLASE FAMILY 5 DOMAIN-CONTAINING PROTEIN"/>
    <property type="match status" value="1"/>
</dbReference>
<evidence type="ECO:0000259" key="8">
    <source>
        <dbReference type="Pfam" id="PF00150"/>
    </source>
</evidence>
<evidence type="ECO:0000256" key="1">
    <source>
        <dbReference type="ARBA" id="ARBA00000966"/>
    </source>
</evidence>
<dbReference type="GO" id="GO:0008810">
    <property type="term" value="F:cellulase activity"/>
    <property type="evidence" value="ECO:0007669"/>
    <property type="project" value="UniProtKB-EC"/>
</dbReference>
<comment type="catalytic activity">
    <reaction evidence="1">
        <text>Endohydrolysis of (1-&gt;4)-beta-D-glucosidic linkages in cellulose, lichenin and cereal beta-D-glucans.</text>
        <dbReference type="EC" id="3.2.1.4"/>
    </reaction>
</comment>
<accession>A0A8H3U1M9</accession>
<evidence type="ECO:0000256" key="2">
    <source>
        <dbReference type="ARBA" id="ARBA00005641"/>
    </source>
</evidence>